<dbReference type="Pfam" id="PF00168">
    <property type="entry name" value="C2"/>
    <property type="match status" value="1"/>
</dbReference>
<evidence type="ECO:0000313" key="5">
    <source>
        <dbReference type="Proteomes" id="UP000663832"/>
    </source>
</evidence>
<dbReference type="CDD" id="cd00030">
    <property type="entry name" value="C2"/>
    <property type="match status" value="1"/>
</dbReference>
<dbReference type="PROSITE" id="PS50004">
    <property type="entry name" value="C2"/>
    <property type="match status" value="1"/>
</dbReference>
<dbReference type="GO" id="GO:0005509">
    <property type="term" value="F:calcium ion binding"/>
    <property type="evidence" value="ECO:0007669"/>
    <property type="project" value="TreeGrafter"/>
</dbReference>
<sequence>MSHGTLHVTVVEGRNLKDEDTLGQNDAFVELYLDDDYKQRTGTVKDTNSPAWNEQFSFNLQKGQDNLHIKVYDADEVGKDAIGSAKVCLKKLREAGGRSDEWVKLPAHFGLGSHGEIHLILSLS</sequence>
<feature type="domain" description="C2" evidence="3">
    <location>
        <begin position="1"/>
        <end position="103"/>
    </location>
</feature>
<evidence type="ECO:0000256" key="1">
    <source>
        <dbReference type="ARBA" id="ARBA00022723"/>
    </source>
</evidence>
<evidence type="ECO:0000259" key="3">
    <source>
        <dbReference type="PROSITE" id="PS50004"/>
    </source>
</evidence>
<dbReference type="InterPro" id="IPR035892">
    <property type="entry name" value="C2_domain_sf"/>
</dbReference>
<name>A0A813UF30_9BILA</name>
<reference evidence="4" key="1">
    <citation type="submission" date="2021-02" db="EMBL/GenBank/DDBJ databases">
        <authorList>
            <person name="Nowell W R."/>
        </authorList>
    </citation>
    <scope>NUCLEOTIDE SEQUENCE</scope>
</reference>
<dbReference type="PANTHER" id="PTHR45911">
    <property type="entry name" value="C2 DOMAIN-CONTAINING PROTEIN"/>
    <property type="match status" value="1"/>
</dbReference>
<evidence type="ECO:0000256" key="2">
    <source>
        <dbReference type="ARBA" id="ARBA00022837"/>
    </source>
</evidence>
<keyword evidence="5" id="KW-1185">Reference proteome</keyword>
<dbReference type="PANTHER" id="PTHR45911:SF4">
    <property type="entry name" value="MULTIPLE C2 AND TRANSMEMBRANE DOMAIN-CONTAINING PROTEIN"/>
    <property type="match status" value="1"/>
</dbReference>
<dbReference type="SUPFAM" id="SSF49562">
    <property type="entry name" value="C2 domain (Calcium/lipid-binding domain, CaLB)"/>
    <property type="match status" value="1"/>
</dbReference>
<gene>
    <name evidence="4" type="ORF">QVE165_LOCUS5305</name>
</gene>
<dbReference type="Gene3D" id="2.60.40.150">
    <property type="entry name" value="C2 domain"/>
    <property type="match status" value="1"/>
</dbReference>
<keyword evidence="2" id="KW-0106">Calcium</keyword>
<proteinExistence type="predicted"/>
<evidence type="ECO:0000313" key="4">
    <source>
        <dbReference type="EMBL" id="CAF0821846.1"/>
    </source>
</evidence>
<dbReference type="Proteomes" id="UP000663832">
    <property type="component" value="Unassembled WGS sequence"/>
</dbReference>
<accession>A0A813UF30</accession>
<dbReference type="EMBL" id="CAJNOM010000021">
    <property type="protein sequence ID" value="CAF0821846.1"/>
    <property type="molecule type" value="Genomic_DNA"/>
</dbReference>
<dbReference type="AlphaFoldDB" id="A0A813UF30"/>
<dbReference type="InterPro" id="IPR000008">
    <property type="entry name" value="C2_dom"/>
</dbReference>
<keyword evidence="1" id="KW-0479">Metal-binding</keyword>
<dbReference type="SMART" id="SM00239">
    <property type="entry name" value="C2"/>
    <property type="match status" value="1"/>
</dbReference>
<dbReference type="OrthoDB" id="67700at2759"/>
<dbReference type="GO" id="GO:0016020">
    <property type="term" value="C:membrane"/>
    <property type="evidence" value="ECO:0007669"/>
    <property type="project" value="TreeGrafter"/>
</dbReference>
<comment type="caution">
    <text evidence="4">The sequence shown here is derived from an EMBL/GenBank/DDBJ whole genome shotgun (WGS) entry which is preliminary data.</text>
</comment>
<organism evidence="4 5">
    <name type="scientific">Adineta steineri</name>
    <dbReference type="NCBI Taxonomy" id="433720"/>
    <lineage>
        <taxon>Eukaryota</taxon>
        <taxon>Metazoa</taxon>
        <taxon>Spiralia</taxon>
        <taxon>Gnathifera</taxon>
        <taxon>Rotifera</taxon>
        <taxon>Eurotatoria</taxon>
        <taxon>Bdelloidea</taxon>
        <taxon>Adinetida</taxon>
        <taxon>Adinetidae</taxon>
        <taxon>Adineta</taxon>
    </lineage>
</organism>
<protein>
    <recommendedName>
        <fullName evidence="3">C2 domain-containing protein</fullName>
    </recommendedName>
</protein>